<dbReference type="EMBL" id="KQ461108">
    <property type="protein sequence ID" value="KPJ09344.1"/>
    <property type="molecule type" value="Genomic_DNA"/>
</dbReference>
<keyword evidence="3" id="KW-1185">Reference proteome</keyword>
<dbReference type="Proteomes" id="UP000053240">
    <property type="component" value="Unassembled WGS sequence"/>
</dbReference>
<evidence type="ECO:0000313" key="2">
    <source>
        <dbReference type="EMBL" id="KPJ09344.1"/>
    </source>
</evidence>
<feature type="region of interest" description="Disordered" evidence="1">
    <location>
        <begin position="34"/>
        <end position="72"/>
    </location>
</feature>
<dbReference type="InParanoid" id="A0A194QVJ4"/>
<feature type="compositionally biased region" description="Basic residues" evidence="1">
    <location>
        <begin position="34"/>
        <end position="43"/>
    </location>
</feature>
<proteinExistence type="predicted"/>
<protein>
    <submittedName>
        <fullName evidence="2">Uncharacterized protein</fullName>
    </submittedName>
</protein>
<gene>
    <name evidence="2" type="ORF">RR48_15485</name>
</gene>
<evidence type="ECO:0000313" key="3">
    <source>
        <dbReference type="Proteomes" id="UP000053240"/>
    </source>
</evidence>
<dbReference type="AlphaFoldDB" id="A0A194QVJ4"/>
<sequence>MARKERGEAEMAFTPAECYSWLLPVLLPDFPPRRRLSARKKKRQGEMGLGGPYKRGTKAPEALGTVSSHSPP</sequence>
<accession>A0A194QVJ4</accession>
<name>A0A194QVJ4_PAPMA</name>
<organism evidence="2 3">
    <name type="scientific">Papilio machaon</name>
    <name type="common">Old World swallowtail butterfly</name>
    <dbReference type="NCBI Taxonomy" id="76193"/>
    <lineage>
        <taxon>Eukaryota</taxon>
        <taxon>Metazoa</taxon>
        <taxon>Ecdysozoa</taxon>
        <taxon>Arthropoda</taxon>
        <taxon>Hexapoda</taxon>
        <taxon>Insecta</taxon>
        <taxon>Pterygota</taxon>
        <taxon>Neoptera</taxon>
        <taxon>Endopterygota</taxon>
        <taxon>Lepidoptera</taxon>
        <taxon>Glossata</taxon>
        <taxon>Ditrysia</taxon>
        <taxon>Papilionoidea</taxon>
        <taxon>Papilionidae</taxon>
        <taxon>Papilioninae</taxon>
        <taxon>Papilio</taxon>
    </lineage>
</organism>
<evidence type="ECO:0000256" key="1">
    <source>
        <dbReference type="SAM" id="MobiDB-lite"/>
    </source>
</evidence>
<reference evidence="2 3" key="1">
    <citation type="journal article" date="2015" name="Nat. Commun.">
        <title>Outbred genome sequencing and CRISPR/Cas9 gene editing in butterflies.</title>
        <authorList>
            <person name="Li X."/>
            <person name="Fan D."/>
            <person name="Zhang W."/>
            <person name="Liu G."/>
            <person name="Zhang L."/>
            <person name="Zhao L."/>
            <person name="Fang X."/>
            <person name="Chen L."/>
            <person name="Dong Y."/>
            <person name="Chen Y."/>
            <person name="Ding Y."/>
            <person name="Zhao R."/>
            <person name="Feng M."/>
            <person name="Zhu Y."/>
            <person name="Feng Y."/>
            <person name="Jiang X."/>
            <person name="Zhu D."/>
            <person name="Xiang H."/>
            <person name="Feng X."/>
            <person name="Li S."/>
            <person name="Wang J."/>
            <person name="Zhang G."/>
            <person name="Kronforst M.R."/>
            <person name="Wang W."/>
        </authorList>
    </citation>
    <scope>NUCLEOTIDE SEQUENCE [LARGE SCALE GENOMIC DNA]</scope>
    <source>
        <strain evidence="2">Ya'a_city_454_Pm</strain>
        <tissue evidence="2">Whole body</tissue>
    </source>
</reference>